<keyword evidence="1" id="KW-0732">Signal</keyword>
<gene>
    <name evidence="3" type="ORF">G6011_06600</name>
</gene>
<dbReference type="AlphaFoldDB" id="A0AAD4I878"/>
<evidence type="ECO:0000256" key="1">
    <source>
        <dbReference type="SAM" id="SignalP"/>
    </source>
</evidence>
<protein>
    <recommendedName>
        <fullName evidence="2">DUF7143 domain-containing protein</fullName>
    </recommendedName>
</protein>
<sequence>MYTPAITLLTLLSSGLALAAPTANIIAPRQNNACFIIGNKVLPAETADIVNQIQAAVTCDPVAKTLENVPDVTSGSQTYSQIDFSTSGKTPLEFATTTFTTAEPLADSNLEAFQDALNVYLATEAGLRSSGGNFGLIKAPKFFLGMQISRINTARGQPPTEAGLQIDHLRDKVTQNAVREDQAILDQVAQLATQVS</sequence>
<dbReference type="Proteomes" id="UP001199106">
    <property type="component" value="Unassembled WGS sequence"/>
</dbReference>
<feature type="signal peptide" evidence="1">
    <location>
        <begin position="1"/>
        <end position="19"/>
    </location>
</feature>
<dbReference type="PANTHER" id="PTHR37592:SF1">
    <property type="match status" value="1"/>
</dbReference>
<dbReference type="EMBL" id="JAANER010000005">
    <property type="protein sequence ID" value="KAG9189732.1"/>
    <property type="molecule type" value="Genomic_DNA"/>
</dbReference>
<proteinExistence type="predicted"/>
<evidence type="ECO:0000313" key="3">
    <source>
        <dbReference type="EMBL" id="KAG9189732.1"/>
    </source>
</evidence>
<organism evidence="3 4">
    <name type="scientific">Alternaria panax</name>
    <dbReference type="NCBI Taxonomy" id="48097"/>
    <lineage>
        <taxon>Eukaryota</taxon>
        <taxon>Fungi</taxon>
        <taxon>Dikarya</taxon>
        <taxon>Ascomycota</taxon>
        <taxon>Pezizomycotina</taxon>
        <taxon>Dothideomycetes</taxon>
        <taxon>Pleosporomycetidae</taxon>
        <taxon>Pleosporales</taxon>
        <taxon>Pleosporineae</taxon>
        <taxon>Pleosporaceae</taxon>
        <taxon>Alternaria</taxon>
        <taxon>Alternaria sect. Panax</taxon>
    </lineage>
</organism>
<dbReference type="Pfam" id="PF23631">
    <property type="entry name" value="DUF7143"/>
    <property type="match status" value="1"/>
</dbReference>
<dbReference type="PANTHER" id="PTHR37592">
    <property type="match status" value="1"/>
</dbReference>
<evidence type="ECO:0000259" key="2">
    <source>
        <dbReference type="Pfam" id="PF23631"/>
    </source>
</evidence>
<accession>A0AAD4I878</accession>
<reference evidence="3" key="1">
    <citation type="submission" date="2021-07" db="EMBL/GenBank/DDBJ databases">
        <title>Genome Resource of American Ginseng Black Spot Pathogen Alternaria panax.</title>
        <authorList>
            <person name="Qiu C."/>
            <person name="Wang W."/>
            <person name="Liu Z."/>
        </authorList>
    </citation>
    <scope>NUCLEOTIDE SEQUENCE</scope>
    <source>
        <strain evidence="3">BNCC115425</strain>
    </source>
</reference>
<name>A0AAD4I878_9PLEO</name>
<comment type="caution">
    <text evidence="3">The sequence shown here is derived from an EMBL/GenBank/DDBJ whole genome shotgun (WGS) entry which is preliminary data.</text>
</comment>
<evidence type="ECO:0000313" key="4">
    <source>
        <dbReference type="Proteomes" id="UP001199106"/>
    </source>
</evidence>
<keyword evidence="4" id="KW-1185">Reference proteome</keyword>
<dbReference type="InterPro" id="IPR055567">
    <property type="entry name" value="DUF7143"/>
</dbReference>
<feature type="domain" description="DUF7143" evidence="2">
    <location>
        <begin position="36"/>
        <end position="195"/>
    </location>
</feature>
<feature type="chain" id="PRO_5042242792" description="DUF7143 domain-containing protein" evidence="1">
    <location>
        <begin position="20"/>
        <end position="196"/>
    </location>
</feature>